<dbReference type="AlphaFoldDB" id="A0A7R9BNC4"/>
<proteinExistence type="predicted"/>
<evidence type="ECO:0000313" key="2">
    <source>
        <dbReference type="Proteomes" id="UP000678499"/>
    </source>
</evidence>
<reference evidence="1" key="1">
    <citation type="submission" date="2020-11" db="EMBL/GenBank/DDBJ databases">
        <authorList>
            <person name="Tran Van P."/>
        </authorList>
    </citation>
    <scope>NUCLEOTIDE SEQUENCE</scope>
</reference>
<sequence length="70" mass="7452">MYNSGQPSSSTLNANDMDIGTADLNSMVGVTADSTDSNMDDIVPSIHLAEGELTSELFNDLLTNKGDTWL</sequence>
<name>A0A7R9BNC4_9CRUS</name>
<dbReference type="OrthoDB" id="2020426at2759"/>
<dbReference type="EMBL" id="CAJPEX010000772">
    <property type="protein sequence ID" value="CAG0917168.1"/>
    <property type="molecule type" value="Genomic_DNA"/>
</dbReference>
<dbReference type="Proteomes" id="UP000678499">
    <property type="component" value="Unassembled WGS sequence"/>
</dbReference>
<keyword evidence="2" id="KW-1185">Reference proteome</keyword>
<organism evidence="1">
    <name type="scientific">Notodromas monacha</name>
    <dbReference type="NCBI Taxonomy" id="399045"/>
    <lineage>
        <taxon>Eukaryota</taxon>
        <taxon>Metazoa</taxon>
        <taxon>Ecdysozoa</taxon>
        <taxon>Arthropoda</taxon>
        <taxon>Crustacea</taxon>
        <taxon>Oligostraca</taxon>
        <taxon>Ostracoda</taxon>
        <taxon>Podocopa</taxon>
        <taxon>Podocopida</taxon>
        <taxon>Cypridocopina</taxon>
        <taxon>Cypridoidea</taxon>
        <taxon>Cyprididae</taxon>
        <taxon>Notodromas</taxon>
    </lineage>
</organism>
<protein>
    <submittedName>
        <fullName evidence="1">Uncharacterized protein</fullName>
    </submittedName>
</protein>
<accession>A0A7R9BNC4</accession>
<dbReference type="EMBL" id="OA882809">
    <property type="protein sequence ID" value="CAD7277016.1"/>
    <property type="molecule type" value="Genomic_DNA"/>
</dbReference>
<gene>
    <name evidence="1" type="ORF">NMOB1V02_LOCUS4758</name>
</gene>
<evidence type="ECO:0000313" key="1">
    <source>
        <dbReference type="EMBL" id="CAD7277016.1"/>
    </source>
</evidence>